<dbReference type="GO" id="GO:0005634">
    <property type="term" value="C:nucleus"/>
    <property type="evidence" value="ECO:0007669"/>
    <property type="project" value="UniProtKB-SubCell"/>
</dbReference>
<dbReference type="AlphaFoldDB" id="A0ABD3T2C6"/>
<feature type="domain" description="H15" evidence="5">
    <location>
        <begin position="43"/>
        <end position="114"/>
    </location>
</feature>
<evidence type="ECO:0000313" key="7">
    <source>
        <dbReference type="Proteomes" id="UP001634393"/>
    </source>
</evidence>
<dbReference type="Pfam" id="PF00538">
    <property type="entry name" value="Linker_histone"/>
    <property type="match status" value="1"/>
</dbReference>
<gene>
    <name evidence="6" type="ORF">ACJIZ3_019593</name>
</gene>
<comment type="subcellular location">
    <subcellularLocation>
        <location evidence="1">Nucleus</location>
    </subcellularLocation>
</comment>
<evidence type="ECO:0000256" key="3">
    <source>
        <dbReference type="ARBA" id="ARBA00023242"/>
    </source>
</evidence>
<proteinExistence type="predicted"/>
<dbReference type="InterPro" id="IPR036388">
    <property type="entry name" value="WH-like_DNA-bd_sf"/>
</dbReference>
<feature type="region of interest" description="Disordered" evidence="4">
    <location>
        <begin position="120"/>
        <end position="206"/>
    </location>
</feature>
<dbReference type="SUPFAM" id="SSF46785">
    <property type="entry name" value="Winged helix' DNA-binding domain"/>
    <property type="match status" value="1"/>
</dbReference>
<organism evidence="6 7">
    <name type="scientific">Penstemon smallii</name>
    <dbReference type="NCBI Taxonomy" id="265156"/>
    <lineage>
        <taxon>Eukaryota</taxon>
        <taxon>Viridiplantae</taxon>
        <taxon>Streptophyta</taxon>
        <taxon>Embryophyta</taxon>
        <taxon>Tracheophyta</taxon>
        <taxon>Spermatophyta</taxon>
        <taxon>Magnoliopsida</taxon>
        <taxon>eudicotyledons</taxon>
        <taxon>Gunneridae</taxon>
        <taxon>Pentapetalae</taxon>
        <taxon>asterids</taxon>
        <taxon>lamiids</taxon>
        <taxon>Lamiales</taxon>
        <taxon>Plantaginaceae</taxon>
        <taxon>Cheloneae</taxon>
        <taxon>Penstemon</taxon>
    </lineage>
</organism>
<evidence type="ECO:0000256" key="4">
    <source>
        <dbReference type="SAM" id="MobiDB-lite"/>
    </source>
</evidence>
<dbReference type="EMBL" id="JBJXBP010000005">
    <property type="protein sequence ID" value="KAL3830791.1"/>
    <property type="molecule type" value="Genomic_DNA"/>
</dbReference>
<dbReference type="InterPro" id="IPR005818">
    <property type="entry name" value="Histone_H1/H5_H15"/>
</dbReference>
<evidence type="ECO:0000256" key="1">
    <source>
        <dbReference type="ARBA" id="ARBA00004123"/>
    </source>
</evidence>
<comment type="caution">
    <text evidence="6">The sequence shown here is derived from an EMBL/GenBank/DDBJ whole genome shotgun (WGS) entry which is preliminary data.</text>
</comment>
<name>A0ABD3T2C6_9LAMI</name>
<sequence>MEKFQKLILKLAETHPNRPLTTLEKTLVQDRLNKLSSQYQTPDHPPYSAMIERAIRELNEKRGSTENSISQFLEKEYNNHLPWAHSILLKHHLQKLYESEDIVLTRTNKYMIAGEVVIDPTPNSTITKSRKRKRKPSKRHGDKGRKNRKRENREDEVQETGEIKNGVFGELASTSTTPERPPGFEEELCDQSKRRERQLRRWSRKR</sequence>
<protein>
    <recommendedName>
        <fullName evidence="5">H15 domain-containing protein</fullName>
    </recommendedName>
</protein>
<dbReference type="Proteomes" id="UP001634393">
    <property type="component" value="Unassembled WGS sequence"/>
</dbReference>
<evidence type="ECO:0000313" key="6">
    <source>
        <dbReference type="EMBL" id="KAL3830791.1"/>
    </source>
</evidence>
<dbReference type="GO" id="GO:0003677">
    <property type="term" value="F:DNA binding"/>
    <property type="evidence" value="ECO:0007669"/>
    <property type="project" value="UniProtKB-KW"/>
</dbReference>
<dbReference type="InterPro" id="IPR036390">
    <property type="entry name" value="WH_DNA-bd_sf"/>
</dbReference>
<dbReference type="Gene3D" id="1.10.10.10">
    <property type="entry name" value="Winged helix-like DNA-binding domain superfamily/Winged helix DNA-binding domain"/>
    <property type="match status" value="1"/>
</dbReference>
<dbReference type="SMART" id="SM00526">
    <property type="entry name" value="H15"/>
    <property type="match status" value="1"/>
</dbReference>
<accession>A0ABD3T2C6</accession>
<feature type="compositionally biased region" description="Basic residues" evidence="4">
    <location>
        <begin position="128"/>
        <end position="150"/>
    </location>
</feature>
<evidence type="ECO:0000256" key="2">
    <source>
        <dbReference type="ARBA" id="ARBA00023125"/>
    </source>
</evidence>
<feature type="compositionally biased region" description="Basic residues" evidence="4">
    <location>
        <begin position="194"/>
        <end position="206"/>
    </location>
</feature>
<dbReference type="PANTHER" id="PTHR11467:SF109">
    <property type="entry name" value="H15 DOMAIN-CONTAINING PROTEIN"/>
    <property type="match status" value="1"/>
</dbReference>
<reference evidence="6 7" key="1">
    <citation type="submission" date="2024-12" db="EMBL/GenBank/DDBJ databases">
        <title>The unique morphological basis and parallel evolutionary history of personate flowers in Penstemon.</title>
        <authorList>
            <person name="Depatie T.H."/>
            <person name="Wessinger C.A."/>
        </authorList>
    </citation>
    <scope>NUCLEOTIDE SEQUENCE [LARGE SCALE GENOMIC DNA]</scope>
    <source>
        <strain evidence="6">WTNN_2</strain>
        <tissue evidence="6">Leaf</tissue>
    </source>
</reference>
<keyword evidence="3" id="KW-0539">Nucleus</keyword>
<dbReference type="PANTHER" id="PTHR11467">
    <property type="entry name" value="HISTONE H1"/>
    <property type="match status" value="1"/>
</dbReference>
<keyword evidence="2" id="KW-0238">DNA-binding</keyword>
<dbReference type="PROSITE" id="PS51504">
    <property type="entry name" value="H15"/>
    <property type="match status" value="1"/>
</dbReference>
<keyword evidence="7" id="KW-1185">Reference proteome</keyword>
<evidence type="ECO:0000259" key="5">
    <source>
        <dbReference type="PROSITE" id="PS51504"/>
    </source>
</evidence>